<dbReference type="EMBL" id="JANPWB010000003">
    <property type="protein sequence ID" value="KAJ1197371.1"/>
    <property type="molecule type" value="Genomic_DNA"/>
</dbReference>
<dbReference type="Proteomes" id="UP001066276">
    <property type="component" value="Chromosome 2_1"/>
</dbReference>
<feature type="region of interest" description="Disordered" evidence="1">
    <location>
        <begin position="85"/>
        <end position="128"/>
    </location>
</feature>
<reference evidence="2" key="1">
    <citation type="journal article" date="2022" name="bioRxiv">
        <title>Sequencing and chromosome-scale assembly of the giantPleurodeles waltlgenome.</title>
        <authorList>
            <person name="Brown T."/>
            <person name="Elewa A."/>
            <person name="Iarovenko S."/>
            <person name="Subramanian E."/>
            <person name="Araus A.J."/>
            <person name="Petzold A."/>
            <person name="Susuki M."/>
            <person name="Suzuki K.-i.T."/>
            <person name="Hayashi T."/>
            <person name="Toyoda A."/>
            <person name="Oliveira C."/>
            <person name="Osipova E."/>
            <person name="Leigh N.D."/>
            <person name="Simon A."/>
            <person name="Yun M.H."/>
        </authorList>
    </citation>
    <scope>NUCLEOTIDE SEQUENCE</scope>
    <source>
        <strain evidence="2">20211129_DDA</strain>
        <tissue evidence="2">Liver</tissue>
    </source>
</reference>
<evidence type="ECO:0000313" key="3">
    <source>
        <dbReference type="Proteomes" id="UP001066276"/>
    </source>
</evidence>
<sequence length="128" mass="13469">MGGIVNIAEVGRYTSSDTSQSQGKVLCVALTGPPLAQIRVRLKLEVILRADMPEPCGLWACVGAFAETRSRGRIDRTASRWDRSVRSAGRADAMGGPIARAARKTACSSKRAQASHAAGSRGRTGTSV</sequence>
<gene>
    <name evidence="2" type="ORF">NDU88_001231</name>
</gene>
<evidence type="ECO:0000313" key="2">
    <source>
        <dbReference type="EMBL" id="KAJ1197371.1"/>
    </source>
</evidence>
<name>A0AAV7V920_PLEWA</name>
<keyword evidence="3" id="KW-1185">Reference proteome</keyword>
<accession>A0AAV7V920</accession>
<dbReference type="AlphaFoldDB" id="A0AAV7V920"/>
<proteinExistence type="predicted"/>
<organism evidence="2 3">
    <name type="scientific">Pleurodeles waltl</name>
    <name type="common">Iberian ribbed newt</name>
    <dbReference type="NCBI Taxonomy" id="8319"/>
    <lineage>
        <taxon>Eukaryota</taxon>
        <taxon>Metazoa</taxon>
        <taxon>Chordata</taxon>
        <taxon>Craniata</taxon>
        <taxon>Vertebrata</taxon>
        <taxon>Euteleostomi</taxon>
        <taxon>Amphibia</taxon>
        <taxon>Batrachia</taxon>
        <taxon>Caudata</taxon>
        <taxon>Salamandroidea</taxon>
        <taxon>Salamandridae</taxon>
        <taxon>Pleurodelinae</taxon>
        <taxon>Pleurodeles</taxon>
    </lineage>
</organism>
<protein>
    <submittedName>
        <fullName evidence="2">Uncharacterized protein</fullName>
    </submittedName>
</protein>
<evidence type="ECO:0000256" key="1">
    <source>
        <dbReference type="SAM" id="MobiDB-lite"/>
    </source>
</evidence>
<comment type="caution">
    <text evidence="2">The sequence shown here is derived from an EMBL/GenBank/DDBJ whole genome shotgun (WGS) entry which is preliminary data.</text>
</comment>